<evidence type="ECO:0000313" key="3">
    <source>
        <dbReference type="Proteomes" id="UP000264179"/>
    </source>
</evidence>
<feature type="non-terminal residue" evidence="2">
    <location>
        <position position="66"/>
    </location>
</feature>
<evidence type="ECO:0000256" key="1">
    <source>
        <dbReference type="SAM" id="SignalP"/>
    </source>
</evidence>
<feature type="signal peptide" evidence="1">
    <location>
        <begin position="1"/>
        <end position="35"/>
    </location>
</feature>
<name>A0A3D5N822_9PROT</name>
<accession>A0A3D5N822</accession>
<dbReference type="RefSeq" id="WP_277276971.1">
    <property type="nucleotide sequence ID" value="NZ_DPOP01000059.1"/>
</dbReference>
<dbReference type="AlphaFoldDB" id="A0A3D5N822"/>
<feature type="chain" id="PRO_5017542401" evidence="1">
    <location>
        <begin position="36"/>
        <end position="66"/>
    </location>
</feature>
<organism evidence="2 3">
    <name type="scientific">Thalassospira lucentensis</name>
    <dbReference type="NCBI Taxonomy" id="168935"/>
    <lineage>
        <taxon>Bacteria</taxon>
        <taxon>Pseudomonadati</taxon>
        <taxon>Pseudomonadota</taxon>
        <taxon>Alphaproteobacteria</taxon>
        <taxon>Rhodospirillales</taxon>
        <taxon>Thalassospiraceae</taxon>
        <taxon>Thalassospira</taxon>
    </lineage>
</organism>
<dbReference type="EMBL" id="DPOP01000059">
    <property type="protein sequence ID" value="HCW66798.1"/>
    <property type="molecule type" value="Genomic_DNA"/>
</dbReference>
<dbReference type="Proteomes" id="UP000264179">
    <property type="component" value="Unassembled WGS sequence"/>
</dbReference>
<gene>
    <name evidence="2" type="ORF">DHR80_06195</name>
</gene>
<sequence length="66" mass="6895">MRVLKCRCFKHIRSGAAVMAVAMVMAAGMAGGAQGGETTQQQDFLRKLVGHAHGVSANPTVREIAA</sequence>
<proteinExistence type="predicted"/>
<reference evidence="2 3" key="1">
    <citation type="journal article" date="2018" name="Nat. Biotechnol.">
        <title>A standardized bacterial taxonomy based on genome phylogeny substantially revises the tree of life.</title>
        <authorList>
            <person name="Parks D.H."/>
            <person name="Chuvochina M."/>
            <person name="Waite D.W."/>
            <person name="Rinke C."/>
            <person name="Skarshewski A."/>
            <person name="Chaumeil P.A."/>
            <person name="Hugenholtz P."/>
        </authorList>
    </citation>
    <scope>NUCLEOTIDE SEQUENCE [LARGE SCALE GENOMIC DNA]</scope>
    <source>
        <strain evidence="2">UBA9881</strain>
    </source>
</reference>
<protein>
    <submittedName>
        <fullName evidence="2">Uncharacterized protein</fullName>
    </submittedName>
</protein>
<evidence type="ECO:0000313" key="2">
    <source>
        <dbReference type="EMBL" id="HCW66798.1"/>
    </source>
</evidence>
<comment type="caution">
    <text evidence="2">The sequence shown here is derived from an EMBL/GenBank/DDBJ whole genome shotgun (WGS) entry which is preliminary data.</text>
</comment>
<keyword evidence="1" id="KW-0732">Signal</keyword>